<dbReference type="HOGENOM" id="CLU_060579_0_0_1"/>
<keyword evidence="1" id="KW-0863">Zinc-finger</keyword>
<sequence>MASKLASLRRRIDEEKAYFNTMEEALQARIREESRKRRHQDSEEEWENPPDEEAQETASTLSTETTPAHRLFGRVKDPKVYKGESARELNEFMASIRASFRYQPRMFPTEQSKVAFAAQYLKGDPMKEWDNRCASQNEGFADPLDIAGFEEFLRDLHVDPANRQRIAALKYNGAHQRKGQGIRKFVTYLEELEREMEPYTESQRTTHLLMKIHPDMRQWLLEGGYAEHSSTHREAVVNILAMLEMTNRWVTEKAPTSDKPKEGRSSPRGNFPNRRGSFSSTRGSRSTTPGERTLPWNRRRNLDQPTTRWQTPTQSRGPRPAPSGSCYNCGKAGHFAKECHSQGQYTGLGVRKLDIQKEE</sequence>
<accession>L8G0P0</accession>
<dbReference type="SMART" id="SM00343">
    <property type="entry name" value="ZnF_C2HC"/>
    <property type="match status" value="1"/>
</dbReference>
<name>L8G0P0_PSED2</name>
<dbReference type="AlphaFoldDB" id="L8G0P0"/>
<dbReference type="VEuPathDB" id="FungiDB:GMDG_07939"/>
<proteinExistence type="predicted"/>
<dbReference type="EMBL" id="GL573444">
    <property type="protein sequence ID" value="ELR06349.1"/>
    <property type="molecule type" value="Genomic_DNA"/>
</dbReference>
<reference evidence="5" key="1">
    <citation type="submission" date="2010-09" db="EMBL/GenBank/DDBJ databases">
        <title>The genome sequence of Geomyces destructans 20631-21.</title>
        <authorList>
            <consortium name="The Broad Institute Genome Sequencing Platform"/>
            <person name="Cuomo C.A."/>
            <person name="Blehert D.S."/>
            <person name="Lorch J.M."/>
            <person name="Young S.K."/>
            <person name="Zeng Q."/>
            <person name="Gargeya S."/>
            <person name="Fitzgerald M."/>
            <person name="Haas B."/>
            <person name="Abouelleil A."/>
            <person name="Alvarado L."/>
            <person name="Arachchi H.M."/>
            <person name="Berlin A."/>
            <person name="Brown A."/>
            <person name="Chapman S.B."/>
            <person name="Chen Z."/>
            <person name="Dunbar C."/>
            <person name="Freedman E."/>
            <person name="Gearin G."/>
            <person name="Gellesch M."/>
            <person name="Goldberg J."/>
            <person name="Griggs A."/>
            <person name="Gujja S."/>
            <person name="Heiman D."/>
            <person name="Howarth C."/>
            <person name="Larson L."/>
            <person name="Lui A."/>
            <person name="MacDonald P.J.P."/>
            <person name="Montmayeur A."/>
            <person name="Murphy C."/>
            <person name="Neiman D."/>
            <person name="Pearson M."/>
            <person name="Priest M."/>
            <person name="Roberts A."/>
            <person name="Saif S."/>
            <person name="Shea T."/>
            <person name="Shenoy N."/>
            <person name="Sisk P."/>
            <person name="Stolte C."/>
            <person name="Sykes S."/>
            <person name="Wortman J."/>
            <person name="Nusbaum C."/>
            <person name="Birren B."/>
        </authorList>
    </citation>
    <scope>NUCLEOTIDE SEQUENCE [LARGE SCALE GENOMIC DNA]</scope>
    <source>
        <strain evidence="5">ATCC MYA-4855 / 20631-21</strain>
    </source>
</reference>
<evidence type="ECO:0000313" key="4">
    <source>
        <dbReference type="EMBL" id="ELR06349.1"/>
    </source>
</evidence>
<feature type="region of interest" description="Disordered" evidence="2">
    <location>
        <begin position="251"/>
        <end position="330"/>
    </location>
</feature>
<dbReference type="GO" id="GO:0008270">
    <property type="term" value="F:zinc ion binding"/>
    <property type="evidence" value="ECO:0007669"/>
    <property type="project" value="UniProtKB-KW"/>
</dbReference>
<dbReference type="SUPFAM" id="SSF57756">
    <property type="entry name" value="Retrovirus zinc finger-like domains"/>
    <property type="match status" value="1"/>
</dbReference>
<evidence type="ECO:0000259" key="3">
    <source>
        <dbReference type="PROSITE" id="PS50158"/>
    </source>
</evidence>
<dbReference type="GO" id="GO:0003676">
    <property type="term" value="F:nucleic acid binding"/>
    <property type="evidence" value="ECO:0007669"/>
    <property type="project" value="InterPro"/>
</dbReference>
<feature type="domain" description="CCHC-type" evidence="3">
    <location>
        <begin position="326"/>
        <end position="339"/>
    </location>
</feature>
<dbReference type="Proteomes" id="UP000011064">
    <property type="component" value="Unassembled WGS sequence"/>
</dbReference>
<dbReference type="InParanoid" id="L8G0P0"/>
<feature type="compositionally biased region" description="Basic and acidic residues" evidence="2">
    <location>
        <begin position="255"/>
        <end position="265"/>
    </location>
</feature>
<keyword evidence="1" id="KW-0862">Zinc</keyword>
<gene>
    <name evidence="4" type="ORF">GMDG_07939</name>
</gene>
<dbReference type="InterPro" id="IPR001878">
    <property type="entry name" value="Znf_CCHC"/>
</dbReference>
<evidence type="ECO:0000313" key="5">
    <source>
        <dbReference type="Proteomes" id="UP000011064"/>
    </source>
</evidence>
<evidence type="ECO:0000256" key="2">
    <source>
        <dbReference type="SAM" id="MobiDB-lite"/>
    </source>
</evidence>
<dbReference type="InterPro" id="IPR036875">
    <property type="entry name" value="Znf_CCHC_sf"/>
</dbReference>
<feature type="compositionally biased region" description="Polar residues" evidence="2">
    <location>
        <begin position="303"/>
        <end position="316"/>
    </location>
</feature>
<keyword evidence="5" id="KW-1185">Reference proteome</keyword>
<dbReference type="OrthoDB" id="5430838at2759"/>
<dbReference type="Pfam" id="PF00098">
    <property type="entry name" value="zf-CCHC"/>
    <property type="match status" value="1"/>
</dbReference>
<feature type="region of interest" description="Disordered" evidence="2">
    <location>
        <begin position="30"/>
        <end position="67"/>
    </location>
</feature>
<dbReference type="STRING" id="658429.L8G0P0"/>
<feature type="compositionally biased region" description="Acidic residues" evidence="2">
    <location>
        <begin position="42"/>
        <end position="55"/>
    </location>
</feature>
<protein>
    <recommendedName>
        <fullName evidence="3">CCHC-type domain-containing protein</fullName>
    </recommendedName>
</protein>
<dbReference type="Gene3D" id="4.10.60.10">
    <property type="entry name" value="Zinc finger, CCHC-type"/>
    <property type="match status" value="1"/>
</dbReference>
<dbReference type="PROSITE" id="PS50158">
    <property type="entry name" value="ZF_CCHC"/>
    <property type="match status" value="1"/>
</dbReference>
<feature type="compositionally biased region" description="Low complexity" evidence="2">
    <location>
        <begin position="274"/>
        <end position="293"/>
    </location>
</feature>
<feature type="compositionally biased region" description="Polar residues" evidence="2">
    <location>
        <begin position="57"/>
        <end position="66"/>
    </location>
</feature>
<evidence type="ECO:0000256" key="1">
    <source>
        <dbReference type="PROSITE-ProRule" id="PRU00047"/>
    </source>
</evidence>
<organism evidence="4 5">
    <name type="scientific">Pseudogymnoascus destructans (strain ATCC MYA-4855 / 20631-21)</name>
    <name type="common">Bat white-nose syndrome fungus</name>
    <name type="synonym">Geomyces destructans</name>
    <dbReference type="NCBI Taxonomy" id="658429"/>
    <lineage>
        <taxon>Eukaryota</taxon>
        <taxon>Fungi</taxon>
        <taxon>Dikarya</taxon>
        <taxon>Ascomycota</taxon>
        <taxon>Pezizomycotina</taxon>
        <taxon>Leotiomycetes</taxon>
        <taxon>Thelebolales</taxon>
        <taxon>Thelebolaceae</taxon>
        <taxon>Pseudogymnoascus</taxon>
    </lineage>
</organism>
<keyword evidence="1" id="KW-0479">Metal-binding</keyword>